<dbReference type="Proteomes" id="UP000070168">
    <property type="component" value="Unassembled WGS sequence"/>
</dbReference>
<accession>A0A135LBQ0</accession>
<dbReference type="InterPro" id="IPR007568">
    <property type="entry name" value="RTA1"/>
</dbReference>
<keyword evidence="4 5" id="KW-0472">Membrane</keyword>
<evidence type="ECO:0000256" key="5">
    <source>
        <dbReference type="SAM" id="Phobius"/>
    </source>
</evidence>
<keyword evidence="2 5" id="KW-0812">Transmembrane</keyword>
<dbReference type="PANTHER" id="PTHR31465:SF8">
    <property type="entry name" value="DOMAIN PROTEIN, PUTATIVE (AFU_ORTHOLOGUE AFUA_6G14140)-RELATED"/>
    <property type="match status" value="1"/>
</dbReference>
<dbReference type="OMA" id="WIFIGVD"/>
<evidence type="ECO:0000256" key="3">
    <source>
        <dbReference type="ARBA" id="ARBA00022989"/>
    </source>
</evidence>
<evidence type="ECO:0000256" key="1">
    <source>
        <dbReference type="ARBA" id="ARBA00004141"/>
    </source>
</evidence>
<dbReference type="GO" id="GO:0000324">
    <property type="term" value="C:fungal-type vacuole"/>
    <property type="evidence" value="ECO:0007669"/>
    <property type="project" value="TreeGrafter"/>
</dbReference>
<dbReference type="GeneID" id="63708271"/>
<dbReference type="OrthoDB" id="1844152at2759"/>
<gene>
    <name evidence="6" type="ORF">PGRI_052580</name>
</gene>
<feature type="transmembrane region" description="Helical" evidence="5">
    <location>
        <begin position="177"/>
        <end position="198"/>
    </location>
</feature>
<dbReference type="STRING" id="5078.A0A135LBQ0"/>
<dbReference type="RefSeq" id="XP_040644938.1">
    <property type="nucleotide sequence ID" value="XM_040792971.1"/>
</dbReference>
<evidence type="ECO:0000313" key="7">
    <source>
        <dbReference type="Proteomes" id="UP000070168"/>
    </source>
</evidence>
<evidence type="ECO:0000256" key="2">
    <source>
        <dbReference type="ARBA" id="ARBA00022692"/>
    </source>
</evidence>
<dbReference type="PANTHER" id="PTHR31465">
    <property type="entry name" value="PROTEIN RTA1-RELATED"/>
    <property type="match status" value="1"/>
</dbReference>
<evidence type="ECO:0000313" key="6">
    <source>
        <dbReference type="EMBL" id="KXG46402.1"/>
    </source>
</evidence>
<feature type="transmembrane region" description="Helical" evidence="5">
    <location>
        <begin position="93"/>
        <end position="119"/>
    </location>
</feature>
<organism evidence="6 7">
    <name type="scientific">Penicillium patulum</name>
    <name type="common">Penicillium griseofulvum</name>
    <dbReference type="NCBI Taxonomy" id="5078"/>
    <lineage>
        <taxon>Eukaryota</taxon>
        <taxon>Fungi</taxon>
        <taxon>Dikarya</taxon>
        <taxon>Ascomycota</taxon>
        <taxon>Pezizomycotina</taxon>
        <taxon>Eurotiomycetes</taxon>
        <taxon>Eurotiomycetidae</taxon>
        <taxon>Eurotiales</taxon>
        <taxon>Aspergillaceae</taxon>
        <taxon>Penicillium</taxon>
    </lineage>
</organism>
<sequence length="274" mass="30880">MVEIRAAKCTEVTPECPVEGTIYGYAPDIVFSVEFCYFGRILLHKNPYSSAGFKTQLCTLTIAPAFWSAAIYLTLKHGVNVFGQQYSTLRAKWYPYIFVTCDVISLILQGAGGGLAAAAKTQHDNDIGSNVMIAGIIWQVVTLTVFGLISGQFLLRIKSTPKDEMTVEARRVWNSRSFWVFFWGILVAFFTTYIRCVYRIAEMAGGWKNPIMQNEIDFIILESVMCAISVISLCITPPGYFFPHMRGDYTGPVKEVKDSVLLEPEQRRKYQELV</sequence>
<proteinExistence type="predicted"/>
<protein>
    <submittedName>
        <fullName evidence="6">RTA-like protein</fullName>
    </submittedName>
</protein>
<comment type="subcellular location">
    <subcellularLocation>
        <location evidence="1">Membrane</location>
        <topology evidence="1">Multi-pass membrane protein</topology>
    </subcellularLocation>
</comment>
<comment type="caution">
    <text evidence="6">The sequence shown here is derived from an EMBL/GenBank/DDBJ whole genome shotgun (WGS) entry which is preliminary data.</text>
</comment>
<keyword evidence="7" id="KW-1185">Reference proteome</keyword>
<feature type="transmembrane region" description="Helical" evidence="5">
    <location>
        <begin position="219"/>
        <end position="242"/>
    </location>
</feature>
<feature type="transmembrane region" description="Helical" evidence="5">
    <location>
        <begin position="131"/>
        <end position="157"/>
    </location>
</feature>
<evidence type="ECO:0000256" key="4">
    <source>
        <dbReference type="ARBA" id="ARBA00023136"/>
    </source>
</evidence>
<feature type="transmembrane region" description="Helical" evidence="5">
    <location>
        <begin position="55"/>
        <end position="73"/>
    </location>
</feature>
<dbReference type="EMBL" id="LHQR01000069">
    <property type="protein sequence ID" value="KXG46402.1"/>
    <property type="molecule type" value="Genomic_DNA"/>
</dbReference>
<name>A0A135LBQ0_PENPA</name>
<feature type="transmembrane region" description="Helical" evidence="5">
    <location>
        <begin position="22"/>
        <end position="43"/>
    </location>
</feature>
<dbReference type="AlphaFoldDB" id="A0A135LBQ0"/>
<dbReference type="GO" id="GO:0005886">
    <property type="term" value="C:plasma membrane"/>
    <property type="evidence" value="ECO:0007669"/>
    <property type="project" value="TreeGrafter"/>
</dbReference>
<reference evidence="6 7" key="1">
    <citation type="journal article" date="2016" name="BMC Genomics">
        <title>Genome sequencing and secondary metabolism of the postharvest pathogen Penicillium griseofulvum.</title>
        <authorList>
            <person name="Banani H."/>
            <person name="Marcet-Houben M."/>
            <person name="Ballester A.R."/>
            <person name="Abbruscato P."/>
            <person name="Gonzalez-Candelas L."/>
            <person name="Gabaldon T."/>
            <person name="Spadaro D."/>
        </authorList>
    </citation>
    <scope>NUCLEOTIDE SEQUENCE [LARGE SCALE GENOMIC DNA]</scope>
    <source>
        <strain evidence="6 7">PG3</strain>
    </source>
</reference>
<dbReference type="Pfam" id="PF04479">
    <property type="entry name" value="RTA1"/>
    <property type="match status" value="1"/>
</dbReference>
<keyword evidence="3 5" id="KW-1133">Transmembrane helix</keyword>